<evidence type="ECO:0000313" key="1">
    <source>
        <dbReference type="EMBL" id="MBE6270541.1"/>
    </source>
</evidence>
<dbReference type="AlphaFoldDB" id="A0A9D5S984"/>
<gene>
    <name evidence="1" type="ORF">E7101_06270</name>
</gene>
<accession>A0A9D5S984</accession>
<name>A0A9D5S984_XYLRU</name>
<protein>
    <submittedName>
        <fullName evidence="1">Uncharacterized protein</fullName>
    </submittedName>
</protein>
<dbReference type="Proteomes" id="UP000806522">
    <property type="component" value="Unassembled WGS sequence"/>
</dbReference>
<proteinExistence type="predicted"/>
<dbReference type="EMBL" id="SUYC01000005">
    <property type="protein sequence ID" value="MBE6270541.1"/>
    <property type="molecule type" value="Genomic_DNA"/>
</dbReference>
<organism evidence="1 2">
    <name type="scientific">Xylanibacter ruminicola</name>
    <name type="common">Prevotella ruminicola</name>
    <dbReference type="NCBI Taxonomy" id="839"/>
    <lineage>
        <taxon>Bacteria</taxon>
        <taxon>Pseudomonadati</taxon>
        <taxon>Bacteroidota</taxon>
        <taxon>Bacteroidia</taxon>
        <taxon>Bacteroidales</taxon>
        <taxon>Prevotellaceae</taxon>
        <taxon>Xylanibacter</taxon>
    </lineage>
</organism>
<sequence length="92" mass="10835">MNENKIKEQFHYFNIQADIDSIYGNWAVSTDGDVVNCLYPYAILAIHFKDTDWLEKMKSKVWVRPECEESLKPALDRAKVMHYTNTAEKQHI</sequence>
<reference evidence="1" key="1">
    <citation type="submission" date="2019-04" db="EMBL/GenBank/DDBJ databases">
        <title>Evolution of Biomass-Degrading Anaerobic Consortia Revealed by Metagenomics.</title>
        <authorList>
            <person name="Peng X."/>
        </authorList>
    </citation>
    <scope>NUCLEOTIDE SEQUENCE</scope>
    <source>
        <strain evidence="1">SIG140</strain>
    </source>
</reference>
<evidence type="ECO:0000313" key="2">
    <source>
        <dbReference type="Proteomes" id="UP000806522"/>
    </source>
</evidence>
<comment type="caution">
    <text evidence="1">The sequence shown here is derived from an EMBL/GenBank/DDBJ whole genome shotgun (WGS) entry which is preliminary data.</text>
</comment>